<comment type="subunit">
    <text evidence="4">Interacts with HscA and stimulates its ATPase activity.</text>
</comment>
<dbReference type="HAMAP" id="MF_00682">
    <property type="entry name" value="HscB"/>
    <property type="match status" value="1"/>
</dbReference>
<dbReference type="NCBIfam" id="TIGR00714">
    <property type="entry name" value="hscB"/>
    <property type="match status" value="1"/>
</dbReference>
<dbReference type="PANTHER" id="PTHR14021:SF15">
    <property type="entry name" value="IRON-SULFUR CLUSTER CO-CHAPERONE PROTEIN HSCB"/>
    <property type="match status" value="1"/>
</dbReference>
<feature type="coiled-coil region" evidence="5">
    <location>
        <begin position="116"/>
        <end position="143"/>
    </location>
</feature>
<comment type="caution">
    <text evidence="7">The sequence shown here is derived from an EMBL/GenBank/DDBJ whole genome shotgun (WGS) entry which is preliminary data.</text>
</comment>
<evidence type="ECO:0000256" key="2">
    <source>
        <dbReference type="ARBA" id="ARBA00023186"/>
    </source>
</evidence>
<dbReference type="InterPro" id="IPR036869">
    <property type="entry name" value="J_dom_sf"/>
</dbReference>
<dbReference type="EMBL" id="JBAJEX010000008">
    <property type="protein sequence ID" value="MEO1767600.1"/>
    <property type="molecule type" value="Genomic_DNA"/>
</dbReference>
<comment type="similarity">
    <text evidence="1 4">Belongs to the HscB family.</text>
</comment>
<dbReference type="NCBIfam" id="NF002935">
    <property type="entry name" value="PRK03578.1"/>
    <property type="match status" value="1"/>
</dbReference>
<reference evidence="7 8" key="1">
    <citation type="submission" date="2024-02" db="EMBL/GenBank/DDBJ databases">
        <title>New thermophilic sulfur-oxidizing bacteria from a hot springs of the Uzon caldera (Kamchatka, Russia).</title>
        <authorList>
            <person name="Dukat A.M."/>
            <person name="Elcheninov A.G."/>
            <person name="Frolov E.N."/>
        </authorList>
    </citation>
    <scope>NUCLEOTIDE SEQUENCE [LARGE SCALE GENOMIC DNA]</scope>
    <source>
        <strain evidence="7 8">AK1</strain>
    </source>
</reference>
<proteinExistence type="inferred from homology"/>
<dbReference type="InterPro" id="IPR036386">
    <property type="entry name" value="HscB_C_sf"/>
</dbReference>
<evidence type="ECO:0000256" key="3">
    <source>
        <dbReference type="ARBA" id="ARBA00025596"/>
    </source>
</evidence>
<dbReference type="Proteomes" id="UP001482231">
    <property type="component" value="Unassembled WGS sequence"/>
</dbReference>
<dbReference type="InterPro" id="IPR004640">
    <property type="entry name" value="HscB"/>
</dbReference>
<dbReference type="SUPFAM" id="SSF46565">
    <property type="entry name" value="Chaperone J-domain"/>
    <property type="match status" value="1"/>
</dbReference>
<accession>A0ABV0EHW8</accession>
<dbReference type="SUPFAM" id="SSF47144">
    <property type="entry name" value="HSC20 (HSCB), C-terminal oligomerisation domain"/>
    <property type="match status" value="1"/>
</dbReference>
<feature type="domain" description="J" evidence="6">
    <location>
        <begin position="7"/>
        <end position="79"/>
    </location>
</feature>
<dbReference type="Gene3D" id="1.10.287.110">
    <property type="entry name" value="DnaJ domain"/>
    <property type="match status" value="1"/>
</dbReference>
<dbReference type="SMART" id="SM00271">
    <property type="entry name" value="DnaJ"/>
    <property type="match status" value="1"/>
</dbReference>
<evidence type="ECO:0000313" key="7">
    <source>
        <dbReference type="EMBL" id="MEO1767600.1"/>
    </source>
</evidence>
<comment type="function">
    <text evidence="3 4">Co-chaperone involved in the maturation of iron-sulfur cluster-containing proteins. Seems to help targeting proteins to be folded toward HscA.</text>
</comment>
<evidence type="ECO:0000256" key="5">
    <source>
        <dbReference type="SAM" id="Coils"/>
    </source>
</evidence>
<sequence length="176" mass="20193">MIDFSRNHFELFGLTPAFGIDAGRLEQAFRDLQAQVHPDRFAHATDAEKRLSMQWATHVNEAYRTLKDPVSRARYLLRLNGVETAEETNTAMPTDFLMAQMEWREAIGEAREAGEIGELDHLATKLRKEMHVLEDELARQIDVTHDYPAAAATVRKLRFFEKLKDEIHTALEALES</sequence>
<dbReference type="InterPro" id="IPR001623">
    <property type="entry name" value="DnaJ_domain"/>
</dbReference>
<dbReference type="CDD" id="cd06257">
    <property type="entry name" value="DnaJ"/>
    <property type="match status" value="1"/>
</dbReference>
<organism evidence="7 8">
    <name type="scientific">Thiobacter aerophilum</name>
    <dbReference type="NCBI Taxonomy" id="3121275"/>
    <lineage>
        <taxon>Bacteria</taxon>
        <taxon>Pseudomonadati</taxon>
        <taxon>Pseudomonadota</taxon>
        <taxon>Betaproteobacteria</taxon>
        <taxon>Burkholderiales</taxon>
        <taxon>Thiobacteraceae</taxon>
        <taxon>Thiobacter</taxon>
    </lineage>
</organism>
<keyword evidence="8" id="KW-1185">Reference proteome</keyword>
<evidence type="ECO:0000256" key="1">
    <source>
        <dbReference type="ARBA" id="ARBA00010476"/>
    </source>
</evidence>
<keyword evidence="5" id="KW-0175">Coiled coil</keyword>
<gene>
    <name evidence="4 7" type="primary">hscB</name>
    <name evidence="7" type="ORF">V6E02_10295</name>
</gene>
<dbReference type="Pfam" id="PF00226">
    <property type="entry name" value="DnaJ"/>
    <property type="match status" value="1"/>
</dbReference>
<evidence type="ECO:0000259" key="6">
    <source>
        <dbReference type="PROSITE" id="PS50076"/>
    </source>
</evidence>
<evidence type="ECO:0000313" key="8">
    <source>
        <dbReference type="Proteomes" id="UP001482231"/>
    </source>
</evidence>
<protein>
    <recommendedName>
        <fullName evidence="4">Co-chaperone protein HscB homolog</fullName>
    </recommendedName>
</protein>
<dbReference type="InterPro" id="IPR009073">
    <property type="entry name" value="HscB_oligo_C"/>
</dbReference>
<keyword evidence="2 4" id="KW-0143">Chaperone</keyword>
<dbReference type="Gene3D" id="1.20.1280.20">
    <property type="entry name" value="HscB, C-terminal domain"/>
    <property type="match status" value="1"/>
</dbReference>
<dbReference type="PANTHER" id="PTHR14021">
    <property type="entry name" value="IRON-SULFUR CLUSTER CO-CHAPERONE PROTEIN HSCB"/>
    <property type="match status" value="1"/>
</dbReference>
<name>A0ABV0EHW8_9BURK</name>
<dbReference type="Pfam" id="PF07743">
    <property type="entry name" value="HSCB_C"/>
    <property type="match status" value="1"/>
</dbReference>
<dbReference type="RefSeq" id="WP_347308709.1">
    <property type="nucleotide sequence ID" value="NZ_JBAJEX010000008.1"/>
</dbReference>
<dbReference type="PROSITE" id="PS50076">
    <property type="entry name" value="DNAJ_2"/>
    <property type="match status" value="1"/>
</dbReference>
<evidence type="ECO:0000256" key="4">
    <source>
        <dbReference type="HAMAP-Rule" id="MF_00682"/>
    </source>
</evidence>